<accession>A0A7W5P7G8</accession>
<dbReference type="CDD" id="cd03784">
    <property type="entry name" value="GT1_Gtf-like"/>
    <property type="match status" value="1"/>
</dbReference>
<reference evidence="2 3" key="1">
    <citation type="submission" date="2020-08" db="EMBL/GenBank/DDBJ databases">
        <title>Sequencing the genomes of 1000 actinobacteria strains.</title>
        <authorList>
            <person name="Klenk H.-P."/>
        </authorList>
    </citation>
    <scope>NUCLEOTIDE SEQUENCE [LARGE SCALE GENOMIC DNA]</scope>
    <source>
        <strain evidence="2 3">DSM 11053</strain>
    </source>
</reference>
<dbReference type="GO" id="GO:0017000">
    <property type="term" value="P:antibiotic biosynthetic process"/>
    <property type="evidence" value="ECO:0007669"/>
    <property type="project" value="UniProtKB-ARBA"/>
</dbReference>
<dbReference type="InterPro" id="IPR050426">
    <property type="entry name" value="Glycosyltransferase_28"/>
</dbReference>
<organism evidence="2 3">
    <name type="scientific">Microlunatus antarcticus</name>
    <dbReference type="NCBI Taxonomy" id="53388"/>
    <lineage>
        <taxon>Bacteria</taxon>
        <taxon>Bacillati</taxon>
        <taxon>Actinomycetota</taxon>
        <taxon>Actinomycetes</taxon>
        <taxon>Propionibacteriales</taxon>
        <taxon>Propionibacteriaceae</taxon>
        <taxon>Microlunatus</taxon>
    </lineage>
</organism>
<dbReference type="RefSeq" id="WP_183338872.1">
    <property type="nucleotide sequence ID" value="NZ_JACHZG010000001.1"/>
</dbReference>
<gene>
    <name evidence="2" type="ORF">FHX39_002503</name>
</gene>
<dbReference type="AlphaFoldDB" id="A0A7W5P7G8"/>
<proteinExistence type="predicted"/>
<dbReference type="InterPro" id="IPR010610">
    <property type="entry name" value="EryCIII-like_C"/>
</dbReference>
<dbReference type="Proteomes" id="UP000565572">
    <property type="component" value="Unassembled WGS sequence"/>
</dbReference>
<evidence type="ECO:0000313" key="3">
    <source>
        <dbReference type="Proteomes" id="UP000565572"/>
    </source>
</evidence>
<keyword evidence="2" id="KW-0808">Transferase</keyword>
<dbReference type="GO" id="GO:0008194">
    <property type="term" value="F:UDP-glycosyltransferase activity"/>
    <property type="evidence" value="ECO:0007669"/>
    <property type="project" value="InterPro"/>
</dbReference>
<comment type="caution">
    <text evidence="2">The sequence shown here is derived from an EMBL/GenBank/DDBJ whole genome shotgun (WGS) entry which is preliminary data.</text>
</comment>
<evidence type="ECO:0000259" key="1">
    <source>
        <dbReference type="Pfam" id="PF06722"/>
    </source>
</evidence>
<dbReference type="Gene3D" id="3.40.50.2000">
    <property type="entry name" value="Glycogen Phosphorylase B"/>
    <property type="match status" value="2"/>
</dbReference>
<dbReference type="PANTHER" id="PTHR48050:SF13">
    <property type="entry name" value="STEROL 3-BETA-GLUCOSYLTRANSFERASE UGT80A2"/>
    <property type="match status" value="1"/>
</dbReference>
<dbReference type="InterPro" id="IPR002213">
    <property type="entry name" value="UDP_glucos_trans"/>
</dbReference>
<feature type="domain" description="Erythromycin biosynthesis protein CIII-like C-terminal" evidence="1">
    <location>
        <begin position="309"/>
        <end position="422"/>
    </location>
</feature>
<dbReference type="PANTHER" id="PTHR48050">
    <property type="entry name" value="STEROL 3-BETA-GLUCOSYLTRANSFERASE"/>
    <property type="match status" value="1"/>
</dbReference>
<dbReference type="Pfam" id="PF06722">
    <property type="entry name" value="EryCIII-like_C"/>
    <property type="match status" value="1"/>
</dbReference>
<dbReference type="GO" id="GO:0016758">
    <property type="term" value="F:hexosyltransferase activity"/>
    <property type="evidence" value="ECO:0007669"/>
    <property type="project" value="UniProtKB-ARBA"/>
</dbReference>
<sequence length="436" mass="46105">MTKVLLLSSPIFGHVSPMLALGRGLRRRGHAVTLLTGSKYAASVAGAGLDFLPLPREVDYDDADLEAWLPRREHRTRIAAGRYDITGMFVRPLGPQHDALTRALAATPYDAVVADTAFLGVLPLLTGNGPRPPVLGVSVTPLALTSPDCAPFGSALAPGRTAVSRSRNRQIDFLLRHGPFKPLQADLDAQLVAAGSAPSPVGYFDVAGLFDRTFHLSIPGLEYPRRDLPSSIVFTGPLPPERPELARGPWSPPPGNAPLVHVTQGTFANADPTALLVPTLEALAAEPVRVVATTGGRPVEEVLERLDGPLPANAQLTELVPYADLLPRTAVVVTNGGWGGVQQALAHGVPVVVAGSSEEKPEVAARAAWSGAGIDLRTGRPSARRLRRAVRAALHQPRYRAAAERLRAEFAAMPDPVDVVAAAVLESARVPADRTT</sequence>
<dbReference type="SUPFAM" id="SSF53756">
    <property type="entry name" value="UDP-Glycosyltransferase/glycogen phosphorylase"/>
    <property type="match status" value="1"/>
</dbReference>
<keyword evidence="3" id="KW-1185">Reference proteome</keyword>
<name>A0A7W5P7G8_9ACTN</name>
<dbReference type="EMBL" id="JACHZG010000001">
    <property type="protein sequence ID" value="MBB3327559.1"/>
    <property type="molecule type" value="Genomic_DNA"/>
</dbReference>
<protein>
    <submittedName>
        <fullName evidence="2">UDP:flavonoid glycosyltransferase YjiC (YdhE family)</fullName>
    </submittedName>
</protein>
<evidence type="ECO:0000313" key="2">
    <source>
        <dbReference type="EMBL" id="MBB3327559.1"/>
    </source>
</evidence>